<dbReference type="EMBL" id="BAOU01000037">
    <property type="protein sequence ID" value="GAD05646.1"/>
    <property type="molecule type" value="Genomic_DNA"/>
</dbReference>
<reference evidence="2" key="1">
    <citation type="journal article" date="2013" name="Genome">
        <title>Draft Genome Sequences of Porphyromonas crevioricanis JCM 15906T and Porphyromonas cansulci JCM 13913T Isolated from a Canine Oral Cavity.</title>
        <authorList>
            <person name="Sakamoto M."/>
            <person name="Tanaka N."/>
            <person name="Shiwa Y."/>
            <person name="Yoshikawa H."/>
            <person name="Ohkuma M."/>
        </authorList>
    </citation>
    <scope>NUCLEOTIDE SEQUENCE [LARGE SCALE GENOMIC DNA]</scope>
    <source>
        <strain evidence="2">JCM 15906</strain>
    </source>
</reference>
<dbReference type="Proteomes" id="UP000018031">
    <property type="component" value="Unassembled WGS sequence"/>
</dbReference>
<accession>T1CHZ7</accession>
<comment type="caution">
    <text evidence="1">The sequence shown here is derived from an EMBL/GenBank/DDBJ whole genome shotgun (WGS) entry which is preliminary data.</text>
</comment>
<protein>
    <submittedName>
        <fullName evidence="1">Uncharacterized protein</fullName>
    </submittedName>
</protein>
<reference evidence="1 2" key="2">
    <citation type="journal article" date="2013" name="Genome Announc.">
        <title>Draft Genome Sequences of Porphyromonas crevioricanis JCM 15906T and Porphyromonas cansulci JCM 13913T Isolated from a Canine Oral Cavity.</title>
        <authorList>
            <person name="Sakamoto M."/>
            <person name="Tanaka N."/>
            <person name="Shiwa Y."/>
            <person name="Yoshikawa H."/>
            <person name="Ohkuma M."/>
        </authorList>
    </citation>
    <scope>NUCLEOTIDE SEQUENCE [LARGE SCALE GENOMIC DNA]</scope>
    <source>
        <strain evidence="1 2">JCM 15906</strain>
    </source>
</reference>
<name>T1CHZ7_9PORP</name>
<sequence length="37" mass="4239">MQRLSKLQVTSLPPFYLPPGCFSSLFFSLTPRKHKVS</sequence>
<dbReference type="AlphaFoldDB" id="T1CHZ7"/>
<evidence type="ECO:0000313" key="2">
    <source>
        <dbReference type="Proteomes" id="UP000018031"/>
    </source>
</evidence>
<evidence type="ECO:0000313" key="1">
    <source>
        <dbReference type="EMBL" id="GAD05646.1"/>
    </source>
</evidence>
<organism evidence="1 2">
    <name type="scientific">Porphyromonas crevioricanis JCM 15906</name>
    <dbReference type="NCBI Taxonomy" id="1305617"/>
    <lineage>
        <taxon>Bacteria</taxon>
        <taxon>Pseudomonadati</taxon>
        <taxon>Bacteroidota</taxon>
        <taxon>Bacteroidia</taxon>
        <taxon>Bacteroidales</taxon>
        <taxon>Porphyromonadaceae</taxon>
        <taxon>Porphyromonas</taxon>
    </lineage>
</organism>
<proteinExistence type="predicted"/>
<gene>
    <name evidence="1" type="ORF">PORCRE_1351</name>
</gene>